<reference evidence="1 2" key="1">
    <citation type="journal article" date="2024" name="Plant Biotechnol. J.">
        <title>Dendrobium thyrsiflorum genome and its molecular insights into genes involved in important horticultural traits.</title>
        <authorList>
            <person name="Chen B."/>
            <person name="Wang J.Y."/>
            <person name="Zheng P.J."/>
            <person name="Li K.L."/>
            <person name="Liang Y.M."/>
            <person name="Chen X.F."/>
            <person name="Zhang C."/>
            <person name="Zhao X."/>
            <person name="He X."/>
            <person name="Zhang G.Q."/>
            <person name="Liu Z.J."/>
            <person name="Xu Q."/>
        </authorList>
    </citation>
    <scope>NUCLEOTIDE SEQUENCE [LARGE SCALE GENOMIC DNA]</scope>
    <source>
        <strain evidence="1">GZMU011</strain>
    </source>
</reference>
<organism evidence="1 2">
    <name type="scientific">Dendrobium thyrsiflorum</name>
    <name type="common">Pinecone-like raceme dendrobium</name>
    <name type="synonym">Orchid</name>
    <dbReference type="NCBI Taxonomy" id="117978"/>
    <lineage>
        <taxon>Eukaryota</taxon>
        <taxon>Viridiplantae</taxon>
        <taxon>Streptophyta</taxon>
        <taxon>Embryophyta</taxon>
        <taxon>Tracheophyta</taxon>
        <taxon>Spermatophyta</taxon>
        <taxon>Magnoliopsida</taxon>
        <taxon>Liliopsida</taxon>
        <taxon>Asparagales</taxon>
        <taxon>Orchidaceae</taxon>
        <taxon>Epidendroideae</taxon>
        <taxon>Malaxideae</taxon>
        <taxon>Dendrobiinae</taxon>
        <taxon>Dendrobium</taxon>
    </lineage>
</organism>
<comment type="caution">
    <text evidence="1">The sequence shown here is derived from an EMBL/GenBank/DDBJ whole genome shotgun (WGS) entry which is preliminary data.</text>
</comment>
<dbReference type="EMBL" id="JANQDX010000002">
    <property type="protein sequence ID" value="KAL0927108.1"/>
    <property type="molecule type" value="Genomic_DNA"/>
</dbReference>
<evidence type="ECO:0000313" key="1">
    <source>
        <dbReference type="EMBL" id="KAL0927108.1"/>
    </source>
</evidence>
<keyword evidence="2" id="KW-1185">Reference proteome</keyword>
<accession>A0ABD0VR48</accession>
<evidence type="ECO:0000313" key="2">
    <source>
        <dbReference type="Proteomes" id="UP001552299"/>
    </source>
</evidence>
<dbReference type="Proteomes" id="UP001552299">
    <property type="component" value="Unassembled WGS sequence"/>
</dbReference>
<sequence>MGDTVEMEGGCLRSEGTLSCISSCSSIPSLDLSSCHRCGLRIPISDSIDQFRTLESQWRIVLLCYDCLDGVRSAKVCSYCFSAIPELEKGLLVCIECCCRVHCTCVPLHHRNLSPSQLDTDKFICVDCCPVYRFRGEDVAKSGSRTGFSFLLEDLVREAKSISEKEVACEVKANNNMVNRAMVVRSSTEVTKNALASVHLVKDSSNAITVPDEELALRLHRSINGSQRISRTFWPKDKTLLRVLGKVRESNCSVVRVVDSNSCVHHVKIEACSENKSFVDGKIEVCCENKSLLEGIETSQSIMTSSLLEPEDGDLLKQVRGYNTEGLESFSLKDKDIIYMSPDSTSDCSNVGSASFPMNSLLNNTMPLTKFRFDVGEGSSLQRKAIDEPGSDMCTKKYFRRQHICHFKDRGIEATMQELVSPTTGRILSSIFENWQTKATPVSIFLVSCSLLELILHIRHHLLLGLPLSAPLCPGSSSVARVLKRMKTIDGCFEIFFPFSIFKFFLERNYDRWCLFQSLVLSNGIRFGFRVLSNGIKFGSRVLSCLLNDSNLGRIGLRLLHINQKLIQIKEKSTSSIISTITAAHNFPY</sequence>
<dbReference type="AlphaFoldDB" id="A0ABD0VR48"/>
<proteinExistence type="predicted"/>
<gene>
    <name evidence="1" type="ORF">M5K25_001265</name>
</gene>
<name>A0ABD0VR48_DENTH</name>
<protein>
    <submittedName>
        <fullName evidence="1">Uncharacterized protein</fullName>
    </submittedName>
</protein>
<dbReference type="PANTHER" id="PTHR38530">
    <property type="entry name" value="OS06G0468300 PROTEIN"/>
    <property type="match status" value="1"/>
</dbReference>